<dbReference type="Gene3D" id="3.50.50.60">
    <property type="entry name" value="FAD/NAD(P)-binding domain"/>
    <property type="match status" value="1"/>
</dbReference>
<gene>
    <name evidence="3" type="ORF">E1832_20675</name>
</gene>
<organism evidence="3 4">
    <name type="scientific">Antarcticimicrobium luteum</name>
    <dbReference type="NCBI Taxonomy" id="2547397"/>
    <lineage>
        <taxon>Bacteria</taxon>
        <taxon>Pseudomonadati</taxon>
        <taxon>Pseudomonadota</taxon>
        <taxon>Alphaproteobacteria</taxon>
        <taxon>Rhodobacterales</taxon>
        <taxon>Paracoccaceae</taxon>
        <taxon>Antarcticimicrobium</taxon>
    </lineage>
</organism>
<keyword evidence="1" id="KW-0560">Oxidoreductase</keyword>
<dbReference type="PANTHER" id="PTHR13847:SF281">
    <property type="entry name" value="FAD DEPENDENT OXIDOREDUCTASE DOMAIN-CONTAINING PROTEIN"/>
    <property type="match status" value="1"/>
</dbReference>
<protein>
    <submittedName>
        <fullName evidence="3">FAD-binding oxidoreductase</fullName>
    </submittedName>
</protein>
<dbReference type="Proteomes" id="UP000295301">
    <property type="component" value="Unassembled WGS sequence"/>
</dbReference>
<evidence type="ECO:0000313" key="4">
    <source>
        <dbReference type="Proteomes" id="UP000295301"/>
    </source>
</evidence>
<dbReference type="AlphaFoldDB" id="A0A4R5UQ72"/>
<feature type="domain" description="FAD dependent oxidoreductase" evidence="2">
    <location>
        <begin position="35"/>
        <end position="386"/>
    </location>
</feature>
<dbReference type="RefSeq" id="WP_133361681.1">
    <property type="nucleotide sequence ID" value="NZ_SMUV01000074.1"/>
</dbReference>
<name>A0A4R5UQ72_9RHOB</name>
<dbReference type="InterPro" id="IPR006076">
    <property type="entry name" value="FAD-dep_OxRdtase"/>
</dbReference>
<sequence length="430" mass="45482">MIENENPVIARSLWSDTANPTPACPPLIGEAETEVAVIGGGFTGLSAALHLAEAGRRVTVLEAETPGWGASGRNGGQVNPGLKDAPDAIEARFGAQAGGRMVALSGAAGQLVFDLIRRHAIQCDAVQSGWIRAAHTPKAREELHDLARQWQQRGADVAPLSAQEIAEMIGTEAYCGGLSDRRGGNLHPLNYALGLAGAAQKAGAVLHGRSRATGLEKTAGGYRIATAQGTLTAEKLLLCTNGYTDGLMPPLARTVVPVRSVQVATDPLPENVLETLLPGLQAPSDSRRLLLYFRRDAQGRFIMGGRGAYSDGATRRQMAALRRVSEQMFPQLKGVRWGYGWGGFVAVTADHYPHLNRLGDGVLAGLGYNGRGVAMGTAMGRVMADWAMGKPDAELDFPITPARPIPLHGLRRLGVAATVTGYRLLDRLGV</sequence>
<dbReference type="PANTHER" id="PTHR13847">
    <property type="entry name" value="SARCOSINE DEHYDROGENASE-RELATED"/>
    <property type="match status" value="1"/>
</dbReference>
<dbReference type="Pfam" id="PF01266">
    <property type="entry name" value="DAO"/>
    <property type="match status" value="1"/>
</dbReference>
<keyword evidence="4" id="KW-1185">Reference proteome</keyword>
<dbReference type="EMBL" id="SMUV01000074">
    <property type="protein sequence ID" value="TDK41113.1"/>
    <property type="molecule type" value="Genomic_DNA"/>
</dbReference>
<dbReference type="GO" id="GO:0005737">
    <property type="term" value="C:cytoplasm"/>
    <property type="evidence" value="ECO:0007669"/>
    <property type="project" value="TreeGrafter"/>
</dbReference>
<proteinExistence type="predicted"/>
<reference evidence="3 4" key="1">
    <citation type="submission" date="2019-03" db="EMBL/GenBank/DDBJ databases">
        <title>Ruegeria lutea sp. nov., a novel strain, isolated from marine sediment, the Masan Bay, South Korea.</title>
        <authorList>
            <person name="Kim J."/>
            <person name="Kim D.-Y."/>
            <person name="Lee S.-S."/>
        </authorList>
    </citation>
    <scope>NUCLEOTIDE SEQUENCE [LARGE SCALE GENOMIC DNA]</scope>
    <source>
        <strain evidence="3 4">318-1</strain>
    </source>
</reference>
<dbReference type="SUPFAM" id="SSF51905">
    <property type="entry name" value="FAD/NAD(P)-binding domain"/>
    <property type="match status" value="1"/>
</dbReference>
<evidence type="ECO:0000313" key="3">
    <source>
        <dbReference type="EMBL" id="TDK41113.1"/>
    </source>
</evidence>
<dbReference type="GO" id="GO:0016491">
    <property type="term" value="F:oxidoreductase activity"/>
    <property type="evidence" value="ECO:0007669"/>
    <property type="project" value="UniProtKB-KW"/>
</dbReference>
<accession>A0A4R5UQ72</accession>
<dbReference type="Gene3D" id="3.30.9.10">
    <property type="entry name" value="D-Amino Acid Oxidase, subunit A, domain 2"/>
    <property type="match status" value="1"/>
</dbReference>
<dbReference type="OrthoDB" id="9806601at2"/>
<evidence type="ECO:0000256" key="1">
    <source>
        <dbReference type="ARBA" id="ARBA00023002"/>
    </source>
</evidence>
<comment type="caution">
    <text evidence="3">The sequence shown here is derived from an EMBL/GenBank/DDBJ whole genome shotgun (WGS) entry which is preliminary data.</text>
</comment>
<evidence type="ECO:0000259" key="2">
    <source>
        <dbReference type="Pfam" id="PF01266"/>
    </source>
</evidence>
<dbReference type="InterPro" id="IPR036188">
    <property type="entry name" value="FAD/NAD-bd_sf"/>
</dbReference>